<evidence type="ECO:0000313" key="3">
    <source>
        <dbReference type="Proteomes" id="UP000030652"/>
    </source>
</evidence>
<dbReference type="Pfam" id="PF13546">
    <property type="entry name" value="DDE_5"/>
    <property type="match status" value="1"/>
</dbReference>
<sequence length="469" mass="54037">MVLWIEWYSCIKKLRPACSRGRTFMWLALCLAGMSIRTECLGITSLIRAIGLKEKCYYRFLHIFHTSALKLDLLTACWIQLVTVLFRPLMIGQHKVLVVDGLKVAKEGRKMPAVKKLHQESNNNSKPEYIWGHSFQVVSLLVKGVAGHVFAVPLISRIHEGVVFSNRDKRTLMDKMVSVLFSITDLIQNDIILVADSYYANKKVLKPLIKEGMHLVARIRNNAVAYYPAAPSWRKGKKGRKKIYGQKVSLIAFFNKPHLFTSVESPVYHEKGVIISYLCVNLLWRPIGQMIRFVCVNHPTRGKIILITTKLDLEPREVIAAYGYRFKIEVSFKQAINTLGTYAYHFWMKTMTPLKRVSGNQHVHRKTDKYRNQVKRKIRAYHCYVQIGCISQGLLMHLSINFDPTVWKSFRSWLRTMKKDLSPSEMVVSYALRSSLPVFLLGRNKTLPLKKFIIDNADPNIIPDWRLGS</sequence>
<dbReference type="AlphaFoldDB" id="A0A0B0EQX2"/>
<comment type="caution">
    <text evidence="2">The sequence shown here is derived from an EMBL/GenBank/DDBJ whole genome shotgun (WGS) entry which is preliminary data.</text>
</comment>
<name>A0A0B0EQX2_9BACT</name>
<dbReference type="EMBL" id="JRYO01000077">
    <property type="protein sequence ID" value="KHE93075.1"/>
    <property type="molecule type" value="Genomic_DNA"/>
</dbReference>
<dbReference type="InterPro" id="IPR038721">
    <property type="entry name" value="IS701-like_DDE_dom"/>
</dbReference>
<evidence type="ECO:0000259" key="1">
    <source>
        <dbReference type="Pfam" id="PF13546"/>
    </source>
</evidence>
<gene>
    <name evidence="2" type="ORF">SCABRO_01168</name>
</gene>
<dbReference type="Proteomes" id="UP000030652">
    <property type="component" value="Unassembled WGS sequence"/>
</dbReference>
<proteinExistence type="predicted"/>
<accession>A0A0B0EQX2</accession>
<dbReference type="eggNOG" id="COG3385">
    <property type="taxonomic scope" value="Bacteria"/>
</dbReference>
<reference evidence="2 3" key="1">
    <citation type="submission" date="2014-10" db="EMBL/GenBank/DDBJ databases">
        <title>Draft genome of anammox bacterium scalindua brodae, obtained using differential coverage binning of sequence data from two enrichment reactors.</title>
        <authorList>
            <person name="Speth D.R."/>
            <person name="Russ L."/>
            <person name="Kartal B."/>
            <person name="Op den Camp H.J."/>
            <person name="Dutilh B.E."/>
            <person name="Jetten M.S."/>
        </authorList>
    </citation>
    <scope>NUCLEOTIDE SEQUENCE [LARGE SCALE GENOMIC DNA]</scope>
    <source>
        <strain evidence="2">RU1</strain>
    </source>
</reference>
<protein>
    <submittedName>
        <fullName evidence="2">Transposase DDE domain protein</fullName>
    </submittedName>
</protein>
<evidence type="ECO:0000313" key="2">
    <source>
        <dbReference type="EMBL" id="KHE93075.1"/>
    </source>
</evidence>
<feature type="domain" description="Transposase IS701-like DDE" evidence="1">
    <location>
        <begin position="57"/>
        <end position="259"/>
    </location>
</feature>
<dbReference type="SUPFAM" id="SSF53098">
    <property type="entry name" value="Ribonuclease H-like"/>
    <property type="match status" value="1"/>
</dbReference>
<dbReference type="InterPro" id="IPR012337">
    <property type="entry name" value="RNaseH-like_sf"/>
</dbReference>
<organism evidence="2 3">
    <name type="scientific">Candidatus Scalindua brodae</name>
    <dbReference type="NCBI Taxonomy" id="237368"/>
    <lineage>
        <taxon>Bacteria</taxon>
        <taxon>Pseudomonadati</taxon>
        <taxon>Planctomycetota</taxon>
        <taxon>Candidatus Brocadiia</taxon>
        <taxon>Candidatus Brocadiales</taxon>
        <taxon>Candidatus Scalinduaceae</taxon>
        <taxon>Candidatus Scalindua</taxon>
    </lineage>
</organism>